<keyword evidence="2" id="KW-1185">Reference proteome</keyword>
<accession>A0A9X2HND4</accession>
<reference evidence="1" key="1">
    <citation type="submission" date="2022-05" db="EMBL/GenBank/DDBJ databases">
        <title>Sphingomonas sp. strain RP10 Genome sequencing and assembly.</title>
        <authorList>
            <person name="Kim I."/>
        </authorList>
    </citation>
    <scope>NUCLEOTIDE SEQUENCE</scope>
    <source>
        <strain evidence="1">RP10</strain>
    </source>
</reference>
<dbReference type="EMBL" id="JAMLDY010000005">
    <property type="protein sequence ID" value="MCP3734326.1"/>
    <property type="molecule type" value="Genomic_DNA"/>
</dbReference>
<organism evidence="1 2">
    <name type="scientific">Sphingomonas liriopis</name>
    <dbReference type="NCBI Taxonomy" id="2949094"/>
    <lineage>
        <taxon>Bacteria</taxon>
        <taxon>Pseudomonadati</taxon>
        <taxon>Pseudomonadota</taxon>
        <taxon>Alphaproteobacteria</taxon>
        <taxon>Sphingomonadales</taxon>
        <taxon>Sphingomonadaceae</taxon>
        <taxon>Sphingomonas</taxon>
    </lineage>
</organism>
<name>A0A9X2HND4_9SPHN</name>
<gene>
    <name evidence="1" type="ORF">M9979_05465</name>
</gene>
<comment type="caution">
    <text evidence="1">The sequence shown here is derived from an EMBL/GenBank/DDBJ whole genome shotgun (WGS) entry which is preliminary data.</text>
</comment>
<evidence type="ECO:0000313" key="2">
    <source>
        <dbReference type="Proteomes" id="UP001139486"/>
    </source>
</evidence>
<sequence>MRWMLAAMTPMLLAAQAPVPPDMGPVTGDGVLTDRDGQAIGTWSIDARLAGGRFDGTGSVTIRGQTFAAALLPARSYLENGRCVFHWERERARAEIAGPCSTTGIDGHLSAFIPTGDVYSVDGYARGRLAWRAPGRAPAAGVVPGTRLICAYQERIGGTVIGGGAATYALRYSNMGFLELSAGGSYRTAHTAGRWVRGTGDSIRLTSGQFAGAVGRLRPDGSGAPAVYFERDENRTAAGVPIVDIARTACTAKR</sequence>
<dbReference type="AlphaFoldDB" id="A0A9X2HND4"/>
<dbReference type="Proteomes" id="UP001139486">
    <property type="component" value="Unassembled WGS sequence"/>
</dbReference>
<proteinExistence type="predicted"/>
<protein>
    <submittedName>
        <fullName evidence="1">Uncharacterized protein</fullName>
    </submittedName>
</protein>
<dbReference type="RefSeq" id="WP_254288334.1">
    <property type="nucleotide sequence ID" value="NZ_JAMLDY010000005.1"/>
</dbReference>
<evidence type="ECO:0000313" key="1">
    <source>
        <dbReference type="EMBL" id="MCP3734326.1"/>
    </source>
</evidence>